<dbReference type="InterPro" id="IPR051411">
    <property type="entry name" value="Polyketide_trans_af380"/>
</dbReference>
<dbReference type="SUPFAM" id="SSF57701">
    <property type="entry name" value="Zn2/Cys6 DNA-binding domain"/>
    <property type="match status" value="1"/>
</dbReference>
<protein>
    <submittedName>
        <fullName evidence="5">Fungal-specific transcription factor domain-containing protein</fullName>
    </submittedName>
</protein>
<dbReference type="InterPro" id="IPR001138">
    <property type="entry name" value="Zn2Cys6_DnaBD"/>
</dbReference>
<dbReference type="InterPro" id="IPR021858">
    <property type="entry name" value="Fun_TF"/>
</dbReference>
<dbReference type="PROSITE" id="PS50048">
    <property type="entry name" value="ZN2_CY6_FUNGAL_2"/>
    <property type="match status" value="1"/>
</dbReference>
<feature type="compositionally biased region" description="Polar residues" evidence="3">
    <location>
        <begin position="148"/>
        <end position="158"/>
    </location>
</feature>
<dbReference type="Proteomes" id="UP001408356">
    <property type="component" value="Unassembled WGS sequence"/>
</dbReference>
<reference evidence="5 6" key="1">
    <citation type="journal article" date="2024" name="J. Plant Pathol.">
        <title>Sequence and assembly of the genome of Seiridium unicorne, isolate CBS 538.82, causal agent of cypress canker disease.</title>
        <authorList>
            <person name="Scali E."/>
            <person name="Rocca G.D."/>
            <person name="Danti R."/>
            <person name="Garbelotto M."/>
            <person name="Barberini S."/>
            <person name="Baroncelli R."/>
            <person name="Emiliani G."/>
        </authorList>
    </citation>
    <scope>NUCLEOTIDE SEQUENCE [LARGE SCALE GENOMIC DNA]</scope>
    <source>
        <strain evidence="5 6">BM-138-508</strain>
    </source>
</reference>
<dbReference type="Pfam" id="PF11951">
    <property type="entry name" value="Fungal_trans_2"/>
    <property type="match status" value="1"/>
</dbReference>
<dbReference type="EMBL" id="JARVKF010000396">
    <property type="protein sequence ID" value="KAK9417655.1"/>
    <property type="molecule type" value="Genomic_DNA"/>
</dbReference>
<keyword evidence="6" id="KW-1185">Reference proteome</keyword>
<sequence length="1228" mass="137436">MEHREATRRYGEELPFWAFVIRRHIVDGNAPPSQWTHLAEQRLYSVAHAAFPRISGGGSTGLGLSAGFRAGLRVGLLADGAWPGPLRRSLSRTSTRDGARRADDNNLNPLDPLCPDSRVRLARPQNGYLFRIGEWSVEPSLVHAMSQPHDNGSTQPQHQPDRVKPNTKAKSRSRNGCPHCKSRRLKCDETKPECLMCVKNNRKCPGYAQSFKWSTKHEKSLTGKARGPANLKDLVTATSKTISGDDVSKQTQAADAHDEQKSTTFESPPTGQLGSDGSEKLLGDTDSSMSPMLDNLILPEYNYGIEDLLQDIWQDVPQPDTFAPPDSSKDGYQYVDQSLCLFNSPGDTTSFLPWQGAQPFSPQYQPIFSQIPRTITDRSSLLVEEWFRNVCSMWSSFDSDANLNRKLAYETWTRSEAVMNCLQSMSATCLSSQMPAMKQIAVSYLRSAIAAIQRDLKASHDQPPGTFPIGLLLSLCCIGTAACWIDTKEIGSHFLREAKKVLKRVNRDSKNLSAQDRQILSFFNNSIIYWNMLVAVVSDEKDDLGIPKLKEPQNTELTRPIIPHPWTGVSANSQRLFTQAVRLCRRFRRNLRQGSIATMRNLETALRDIKEAQEIEEELLGLEHYQAHEISETGDRMSPASHFIDVAEGYRLASLVQLYQTFPDLVARRLPEDATGSAGFVPWDNWIVPLSLRLVNTLRKVPVHSGTRCIQPLLYLSASTGLRFDAETLVHQQRAHLPPRAASIDSSANTRTTEPVMLLPVDGAAIDEPQLTITRLSIEVTHARRFVMERLSALEHSLPPAPVLVAKDLVKAIWNGYDNDSPGSNYTHWIDVMEDSDLRTIFVSFRTLDGLTLRAHIYPSNEADPGPGIILLPGFSFVKETLVPRVAEHFQSAGITALAYDPRTLGESDGMPRCDIDPSKHVADFHDALTFLSSRPEVDPARIAYWGFSFNGIVALNAAALDRRAKCVIAISPLMDLSYPERDLQNMLADAMKDRAAQLAGQAPRYVPVVQKNGTCPYGWGAGTSLKEYLVAERIAALVPTYKNETTLQSHYRISTWRPYELLPLIEPTPVLIVTAMQDYMSPPEKQKALLDERQPYEFNQLSRIRFIPPLDTMIFGEDASGYRLGSSVVQRETQTKVSEAFLSPNLPPLAVITLFRAHREMEGTYLFFNSLCGQMHDEPWRADRYSITPSDSFPFKVVLLNRYVLQTDGTRKHLWSIAITGHRPSRS</sequence>
<dbReference type="PROSITE" id="PS00463">
    <property type="entry name" value="ZN2_CY6_FUNGAL_1"/>
    <property type="match status" value="1"/>
</dbReference>
<accession>A0ABR2USM2</accession>
<evidence type="ECO:0000313" key="6">
    <source>
        <dbReference type="Proteomes" id="UP001408356"/>
    </source>
</evidence>
<feature type="domain" description="Zn(2)-C6 fungal-type" evidence="4">
    <location>
        <begin position="176"/>
        <end position="204"/>
    </location>
</feature>
<evidence type="ECO:0000259" key="4">
    <source>
        <dbReference type="PROSITE" id="PS50048"/>
    </source>
</evidence>
<name>A0ABR2USM2_9PEZI</name>
<dbReference type="Pfam" id="PF00561">
    <property type="entry name" value="Abhydrolase_1"/>
    <property type="match status" value="1"/>
</dbReference>
<dbReference type="Gene3D" id="4.10.240.10">
    <property type="entry name" value="Zn(2)-C6 fungal-type DNA-binding domain"/>
    <property type="match status" value="1"/>
</dbReference>
<comment type="caution">
    <text evidence="5">The sequence shown here is derived from an EMBL/GenBank/DDBJ whole genome shotgun (WGS) entry which is preliminary data.</text>
</comment>
<proteinExistence type="inferred from homology"/>
<dbReference type="CDD" id="cd00067">
    <property type="entry name" value="GAL4"/>
    <property type="match status" value="1"/>
</dbReference>
<dbReference type="Pfam" id="PF00172">
    <property type="entry name" value="Zn_clus"/>
    <property type="match status" value="1"/>
</dbReference>
<feature type="compositionally biased region" description="Polar residues" evidence="3">
    <location>
        <begin position="262"/>
        <end position="275"/>
    </location>
</feature>
<dbReference type="SUPFAM" id="SSF53474">
    <property type="entry name" value="alpha/beta-Hydrolases"/>
    <property type="match status" value="1"/>
</dbReference>
<feature type="region of interest" description="Disordered" evidence="3">
    <location>
        <begin position="85"/>
        <end position="118"/>
    </location>
</feature>
<evidence type="ECO:0000313" key="5">
    <source>
        <dbReference type="EMBL" id="KAK9417655.1"/>
    </source>
</evidence>
<dbReference type="InterPro" id="IPR000073">
    <property type="entry name" value="AB_hydrolase_1"/>
</dbReference>
<feature type="compositionally biased region" description="Basic and acidic residues" evidence="3">
    <location>
        <begin position="94"/>
        <end position="104"/>
    </location>
</feature>
<dbReference type="Gene3D" id="1.10.10.800">
    <property type="match status" value="1"/>
</dbReference>
<dbReference type="InterPro" id="IPR029058">
    <property type="entry name" value="AB_hydrolase_fold"/>
</dbReference>
<keyword evidence="1" id="KW-0539">Nucleus</keyword>
<feature type="region of interest" description="Disordered" evidence="3">
    <location>
        <begin position="144"/>
        <end position="182"/>
    </location>
</feature>
<dbReference type="InterPro" id="IPR036864">
    <property type="entry name" value="Zn2-C6_fun-type_DNA-bd_sf"/>
</dbReference>
<feature type="region of interest" description="Disordered" evidence="3">
    <location>
        <begin position="243"/>
        <end position="286"/>
    </location>
</feature>
<evidence type="ECO:0000256" key="1">
    <source>
        <dbReference type="ARBA" id="ARBA00023242"/>
    </source>
</evidence>
<dbReference type="PANTHER" id="PTHR47751:SF2">
    <property type="entry name" value="DLTD N-TERMINAL DOMAIN PROTEIN (AFU_ORTHOLOGUE AFUA_8G00380)-RELATED"/>
    <property type="match status" value="1"/>
</dbReference>
<dbReference type="Gene3D" id="3.40.50.1820">
    <property type="entry name" value="alpha/beta hydrolase"/>
    <property type="match status" value="1"/>
</dbReference>
<evidence type="ECO:0000256" key="2">
    <source>
        <dbReference type="ARBA" id="ARBA00029464"/>
    </source>
</evidence>
<gene>
    <name evidence="5" type="ORF">SUNI508_01412</name>
</gene>
<comment type="similarity">
    <text evidence="2">Belongs to the polyketide transferase af380 family.</text>
</comment>
<organism evidence="5 6">
    <name type="scientific">Seiridium unicorne</name>
    <dbReference type="NCBI Taxonomy" id="138068"/>
    <lineage>
        <taxon>Eukaryota</taxon>
        <taxon>Fungi</taxon>
        <taxon>Dikarya</taxon>
        <taxon>Ascomycota</taxon>
        <taxon>Pezizomycotina</taxon>
        <taxon>Sordariomycetes</taxon>
        <taxon>Xylariomycetidae</taxon>
        <taxon>Amphisphaeriales</taxon>
        <taxon>Sporocadaceae</taxon>
        <taxon>Seiridium</taxon>
    </lineage>
</organism>
<dbReference type="PANTHER" id="PTHR47751">
    <property type="entry name" value="SUPERFAMILY HYDROLASE, PUTATIVE (AFU_ORTHOLOGUE AFUA_2G16580)-RELATED"/>
    <property type="match status" value="1"/>
</dbReference>
<dbReference type="SMART" id="SM00066">
    <property type="entry name" value="GAL4"/>
    <property type="match status" value="1"/>
</dbReference>
<evidence type="ECO:0000256" key="3">
    <source>
        <dbReference type="SAM" id="MobiDB-lite"/>
    </source>
</evidence>